<dbReference type="SUPFAM" id="SSF48371">
    <property type="entry name" value="ARM repeat"/>
    <property type="match status" value="1"/>
</dbReference>
<dbReference type="Proteomes" id="UP000015106">
    <property type="component" value="Chromosome 3"/>
</dbReference>
<dbReference type="GO" id="GO:0005829">
    <property type="term" value="C:cytosol"/>
    <property type="evidence" value="ECO:0007669"/>
    <property type="project" value="TreeGrafter"/>
</dbReference>
<dbReference type="InterPro" id="IPR005043">
    <property type="entry name" value="XPO2_C"/>
</dbReference>
<dbReference type="Gene3D" id="1.25.10.10">
    <property type="entry name" value="Leucine-rich Repeat Variant"/>
    <property type="match status" value="1"/>
</dbReference>
<protein>
    <recommendedName>
        <fullName evidence="5">Exportin-2</fullName>
    </recommendedName>
</protein>
<proteinExistence type="predicted"/>
<dbReference type="PANTHER" id="PTHR10997:SF8">
    <property type="entry name" value="EXPORTIN-2"/>
    <property type="match status" value="1"/>
</dbReference>
<reference evidence="3" key="3">
    <citation type="submission" date="2022-06" db="UniProtKB">
        <authorList>
            <consortium name="EnsemblPlants"/>
        </authorList>
    </citation>
    <scope>IDENTIFICATION</scope>
</reference>
<feature type="domain" description="Exportin-2 central" evidence="2">
    <location>
        <begin position="1"/>
        <end position="283"/>
    </location>
</feature>
<name>A0A8R7TU39_TRIUA</name>
<gene>
    <name evidence="3" type="primary">LOC125543455</name>
</gene>
<evidence type="ECO:0000313" key="4">
    <source>
        <dbReference type="Proteomes" id="UP000015106"/>
    </source>
</evidence>
<reference evidence="3" key="2">
    <citation type="submission" date="2018-03" db="EMBL/GenBank/DDBJ databases">
        <title>The Triticum urartu genome reveals the dynamic nature of wheat genome evolution.</title>
        <authorList>
            <person name="Ling H."/>
            <person name="Ma B."/>
            <person name="Shi X."/>
            <person name="Liu H."/>
            <person name="Dong L."/>
            <person name="Sun H."/>
            <person name="Cao Y."/>
            <person name="Gao Q."/>
            <person name="Zheng S."/>
            <person name="Li Y."/>
            <person name="Yu Y."/>
            <person name="Du H."/>
            <person name="Qi M."/>
            <person name="Li Y."/>
            <person name="Yu H."/>
            <person name="Cui Y."/>
            <person name="Wang N."/>
            <person name="Chen C."/>
            <person name="Wu H."/>
            <person name="Zhao Y."/>
            <person name="Zhang J."/>
            <person name="Li Y."/>
            <person name="Zhou W."/>
            <person name="Zhang B."/>
            <person name="Hu W."/>
            <person name="Eijk M."/>
            <person name="Tang J."/>
            <person name="Witsenboer H."/>
            <person name="Zhao S."/>
            <person name="Li Z."/>
            <person name="Zhang A."/>
            <person name="Wang D."/>
            <person name="Liang C."/>
        </authorList>
    </citation>
    <scope>NUCLEOTIDE SEQUENCE [LARGE SCALE GENOMIC DNA]</scope>
    <source>
        <strain evidence="3">cv. G1812</strain>
    </source>
</reference>
<accession>A0A8R7TU39</accession>
<keyword evidence="4" id="KW-1185">Reference proteome</keyword>
<dbReference type="InterPro" id="IPR013713">
    <property type="entry name" value="XPO2_central"/>
</dbReference>
<dbReference type="InterPro" id="IPR011989">
    <property type="entry name" value="ARM-like"/>
</dbReference>
<dbReference type="GO" id="GO:0006611">
    <property type="term" value="P:protein export from nucleus"/>
    <property type="evidence" value="ECO:0007669"/>
    <property type="project" value="TreeGrafter"/>
</dbReference>
<dbReference type="GO" id="GO:0006606">
    <property type="term" value="P:protein import into nucleus"/>
    <property type="evidence" value="ECO:0007669"/>
    <property type="project" value="TreeGrafter"/>
</dbReference>
<evidence type="ECO:0000259" key="2">
    <source>
        <dbReference type="Pfam" id="PF08506"/>
    </source>
</evidence>
<evidence type="ECO:0000313" key="3">
    <source>
        <dbReference type="EnsemblPlants" id="TuG1812G0300001878.01.T02"/>
    </source>
</evidence>
<sequence length="375" mass="41790">MREWMTEFRAFLTTSYPPPVEADGAPDALRAAVCDNLQLYMEKYEEEFRAYLKEFVEAVWGLLMAPTVSPSRGQLAVTAIRFLTTVAESVHHALFGTPDAMKQICDSVVVPNLRLRDEDEELFEGNWVEYVRRDAEGSDTDTLRRAACRLLRGLAANYREQVAVLVSAQVQQMLAAYAADRANNWKEKDAAIYLVIALMQKPGATGGGTPVVDMESFFASVIVPELQAPDWESEPMLKATVLRFLKEFKDQIPKATALALLPSVTRFLTHESNVVHSYAAIFIENLLIIKDVVQIIQSLSKALGYPDSYENPYLMKCLMRVLGIATIAGQVVHEITARLVGILMEVCNNPKNPDFNHYLFEALAAVIGKAGEQDP</sequence>
<dbReference type="Pfam" id="PF03378">
    <property type="entry name" value="CAS_CSE1"/>
    <property type="match status" value="1"/>
</dbReference>
<reference evidence="4" key="1">
    <citation type="journal article" date="2013" name="Nature">
        <title>Draft genome of the wheat A-genome progenitor Triticum urartu.</title>
        <authorList>
            <person name="Ling H.Q."/>
            <person name="Zhao S."/>
            <person name="Liu D."/>
            <person name="Wang J."/>
            <person name="Sun H."/>
            <person name="Zhang C."/>
            <person name="Fan H."/>
            <person name="Li D."/>
            <person name="Dong L."/>
            <person name="Tao Y."/>
            <person name="Gao C."/>
            <person name="Wu H."/>
            <person name="Li Y."/>
            <person name="Cui Y."/>
            <person name="Guo X."/>
            <person name="Zheng S."/>
            <person name="Wang B."/>
            <person name="Yu K."/>
            <person name="Liang Q."/>
            <person name="Yang W."/>
            <person name="Lou X."/>
            <person name="Chen J."/>
            <person name="Feng M."/>
            <person name="Jian J."/>
            <person name="Zhang X."/>
            <person name="Luo G."/>
            <person name="Jiang Y."/>
            <person name="Liu J."/>
            <person name="Wang Z."/>
            <person name="Sha Y."/>
            <person name="Zhang B."/>
            <person name="Wu H."/>
            <person name="Tang D."/>
            <person name="Shen Q."/>
            <person name="Xue P."/>
            <person name="Zou S."/>
            <person name="Wang X."/>
            <person name="Liu X."/>
            <person name="Wang F."/>
            <person name="Yang Y."/>
            <person name="An X."/>
            <person name="Dong Z."/>
            <person name="Zhang K."/>
            <person name="Zhang X."/>
            <person name="Luo M.C."/>
            <person name="Dvorak J."/>
            <person name="Tong Y."/>
            <person name="Wang J."/>
            <person name="Yang H."/>
            <person name="Li Z."/>
            <person name="Wang D."/>
            <person name="Zhang A."/>
            <person name="Wang J."/>
        </authorList>
    </citation>
    <scope>NUCLEOTIDE SEQUENCE</scope>
    <source>
        <strain evidence="4">cv. G1812</strain>
    </source>
</reference>
<dbReference type="InterPro" id="IPR016024">
    <property type="entry name" value="ARM-type_fold"/>
</dbReference>
<dbReference type="GO" id="GO:0031267">
    <property type="term" value="F:small GTPase binding"/>
    <property type="evidence" value="ECO:0007669"/>
    <property type="project" value="InterPro"/>
</dbReference>
<dbReference type="Pfam" id="PF08506">
    <property type="entry name" value="Cse1"/>
    <property type="match status" value="1"/>
</dbReference>
<evidence type="ECO:0000259" key="1">
    <source>
        <dbReference type="Pfam" id="PF03378"/>
    </source>
</evidence>
<dbReference type="GO" id="GO:0005049">
    <property type="term" value="F:nuclear export signal receptor activity"/>
    <property type="evidence" value="ECO:0007669"/>
    <property type="project" value="TreeGrafter"/>
</dbReference>
<dbReference type="Gramene" id="TuG1812G0300001878.01.T02">
    <property type="protein sequence ID" value="TuG1812G0300001878.01.T02"/>
    <property type="gene ID" value="TuG1812G0300001878.01"/>
</dbReference>
<dbReference type="GO" id="GO:0005635">
    <property type="term" value="C:nuclear envelope"/>
    <property type="evidence" value="ECO:0007669"/>
    <property type="project" value="TreeGrafter"/>
</dbReference>
<evidence type="ECO:0008006" key="5">
    <source>
        <dbReference type="Google" id="ProtNLM"/>
    </source>
</evidence>
<dbReference type="AlphaFoldDB" id="A0A8R7TU39"/>
<dbReference type="PANTHER" id="PTHR10997">
    <property type="entry name" value="IMPORTIN-7, 8, 11"/>
    <property type="match status" value="1"/>
</dbReference>
<dbReference type="EnsemblPlants" id="TuG1812G0300001878.01.T02">
    <property type="protein sequence ID" value="TuG1812G0300001878.01.T02"/>
    <property type="gene ID" value="TuG1812G0300001878.01"/>
</dbReference>
<feature type="domain" description="Exportin-2 C-terminal" evidence="1">
    <location>
        <begin position="291"/>
        <end position="374"/>
    </location>
</feature>
<organism evidence="3 4">
    <name type="scientific">Triticum urartu</name>
    <name type="common">Red wild einkorn</name>
    <name type="synonym">Crithodium urartu</name>
    <dbReference type="NCBI Taxonomy" id="4572"/>
    <lineage>
        <taxon>Eukaryota</taxon>
        <taxon>Viridiplantae</taxon>
        <taxon>Streptophyta</taxon>
        <taxon>Embryophyta</taxon>
        <taxon>Tracheophyta</taxon>
        <taxon>Spermatophyta</taxon>
        <taxon>Magnoliopsida</taxon>
        <taxon>Liliopsida</taxon>
        <taxon>Poales</taxon>
        <taxon>Poaceae</taxon>
        <taxon>BOP clade</taxon>
        <taxon>Pooideae</taxon>
        <taxon>Triticodae</taxon>
        <taxon>Triticeae</taxon>
        <taxon>Triticinae</taxon>
        <taxon>Triticum</taxon>
    </lineage>
</organism>